<protein>
    <submittedName>
        <fullName evidence="2">Uncharacterized protein LOC108495262 isoform X1</fullName>
    </submittedName>
</protein>
<dbReference type="Proteomes" id="UP000504624">
    <property type="component" value="Unplaced"/>
</dbReference>
<dbReference type="RefSeq" id="XP_017666267.1">
    <property type="nucleotide sequence ID" value="XM_017810778.1"/>
</dbReference>
<dbReference type="AlphaFoldDB" id="A0A6J0GW90"/>
<sequence>MRLSLKAFAFSRREKKLPKNGKEEIYHIICLSTGFPLGLWRFPKGNYFPLTKTKGQCEHLTNSLWLVWRICQVSWMSQHRQHKGLQLKARARTWRMCRQTEGEPREEKPKWIHSLSWMEEERRKEGDVRASFNCLCPVKSAQTPGAAPGSGVRADFHVELPIKPLTATTLLWHRHLSVTPVISVPNRRGPHFLLSALPTTRSFHKAARGAWLREGQSVFVTRE</sequence>
<evidence type="ECO:0000313" key="2">
    <source>
        <dbReference type="RefSeq" id="XP_017666267.1"/>
    </source>
</evidence>
<dbReference type="GeneID" id="108495262"/>
<proteinExistence type="predicted"/>
<evidence type="ECO:0000313" key="1">
    <source>
        <dbReference type="Proteomes" id="UP000504624"/>
    </source>
</evidence>
<organism evidence="1 2">
    <name type="scientific">Lepidothrix coronata</name>
    <name type="common">blue-crowned manakin</name>
    <dbReference type="NCBI Taxonomy" id="321398"/>
    <lineage>
        <taxon>Eukaryota</taxon>
        <taxon>Metazoa</taxon>
        <taxon>Chordata</taxon>
        <taxon>Craniata</taxon>
        <taxon>Vertebrata</taxon>
        <taxon>Euteleostomi</taxon>
        <taxon>Archelosauria</taxon>
        <taxon>Archosauria</taxon>
        <taxon>Dinosauria</taxon>
        <taxon>Saurischia</taxon>
        <taxon>Theropoda</taxon>
        <taxon>Coelurosauria</taxon>
        <taxon>Aves</taxon>
        <taxon>Neognathae</taxon>
        <taxon>Neoaves</taxon>
        <taxon>Telluraves</taxon>
        <taxon>Australaves</taxon>
        <taxon>Passeriformes</taxon>
        <taxon>Pipridae</taxon>
        <taxon>Lepidothrix</taxon>
    </lineage>
</organism>
<gene>
    <name evidence="2" type="primary">LOC108495262</name>
</gene>
<keyword evidence="1" id="KW-1185">Reference proteome</keyword>
<reference evidence="2" key="1">
    <citation type="submission" date="2025-08" db="UniProtKB">
        <authorList>
            <consortium name="RefSeq"/>
        </authorList>
    </citation>
    <scope>IDENTIFICATION</scope>
</reference>
<dbReference type="OrthoDB" id="10545326at2759"/>
<name>A0A6J0GW90_9PASS</name>
<accession>A0A6J0GW90</accession>